<dbReference type="PROSITE" id="PS51186">
    <property type="entry name" value="GNAT"/>
    <property type="match status" value="1"/>
</dbReference>
<accession>A0A073B1R2</accession>
<protein>
    <recommendedName>
        <fullName evidence="3">N-acetyltransferase domain-containing protein</fullName>
    </recommendedName>
</protein>
<dbReference type="STRING" id="28042.GU90_03340"/>
<feature type="domain" description="N-acetyltransferase" evidence="3">
    <location>
        <begin position="120"/>
        <end position="244"/>
    </location>
</feature>
<dbReference type="OrthoDB" id="3700890at2"/>
<dbReference type="RefSeq" id="WP_029720776.1">
    <property type="nucleotide sequence ID" value="NZ_JNVU01000012.1"/>
</dbReference>
<dbReference type="Pfam" id="PF00583">
    <property type="entry name" value="Acetyltransf_1"/>
    <property type="match status" value="1"/>
</dbReference>
<keyword evidence="1" id="KW-0808">Transferase</keyword>
<dbReference type="SUPFAM" id="SSF55729">
    <property type="entry name" value="Acyl-CoA N-acyltransferases (Nat)"/>
    <property type="match status" value="1"/>
</dbReference>
<dbReference type="EMBL" id="JNVU01000012">
    <property type="protein sequence ID" value="KEI45491.1"/>
    <property type="molecule type" value="Genomic_DNA"/>
</dbReference>
<keyword evidence="2" id="KW-0012">Acyltransferase</keyword>
<evidence type="ECO:0000313" key="5">
    <source>
        <dbReference type="Proteomes" id="UP000031419"/>
    </source>
</evidence>
<keyword evidence="5" id="KW-1185">Reference proteome</keyword>
<dbReference type="eggNOG" id="COG3393">
    <property type="taxonomic scope" value="Bacteria"/>
</dbReference>
<evidence type="ECO:0000256" key="1">
    <source>
        <dbReference type="ARBA" id="ARBA00022679"/>
    </source>
</evidence>
<dbReference type="InterPro" id="IPR050680">
    <property type="entry name" value="YpeA/RimI_acetyltransf"/>
</dbReference>
<evidence type="ECO:0000256" key="2">
    <source>
        <dbReference type="ARBA" id="ARBA00023315"/>
    </source>
</evidence>
<dbReference type="PANTHER" id="PTHR43420">
    <property type="entry name" value="ACETYLTRANSFERASE"/>
    <property type="match status" value="1"/>
</dbReference>
<gene>
    <name evidence="4" type="ORF">GU90_03340</name>
</gene>
<evidence type="ECO:0000259" key="3">
    <source>
        <dbReference type="PROSITE" id="PS51186"/>
    </source>
</evidence>
<evidence type="ECO:0000313" key="4">
    <source>
        <dbReference type="EMBL" id="KEI45491.1"/>
    </source>
</evidence>
<comment type="caution">
    <text evidence="4">The sequence shown here is derived from an EMBL/GenBank/DDBJ whole genome shotgun (WGS) entry which is preliminary data.</text>
</comment>
<dbReference type="InterPro" id="IPR016181">
    <property type="entry name" value="Acyl_CoA_acyltransferase"/>
</dbReference>
<dbReference type="InterPro" id="IPR000182">
    <property type="entry name" value="GNAT_dom"/>
</dbReference>
<dbReference type="CDD" id="cd04301">
    <property type="entry name" value="NAT_SF"/>
    <property type="match status" value="1"/>
</dbReference>
<dbReference type="Proteomes" id="UP000031419">
    <property type="component" value="Unassembled WGS sequence"/>
</dbReference>
<proteinExistence type="predicted"/>
<dbReference type="GO" id="GO:0016747">
    <property type="term" value="F:acyltransferase activity, transferring groups other than amino-acyl groups"/>
    <property type="evidence" value="ECO:0007669"/>
    <property type="project" value="InterPro"/>
</dbReference>
<name>A0A073B1R2_9PSEU</name>
<sequence>MEELRTSEEVARATGDLLIRWAAQALAPGYPHQGGRAWVHGDAVAVFAPGLSRADRLAFTGTADDAAELVSRALEQVQAPKMRPVAATALAHQVANRLGLEVRATFGWMELQTVPTSPVSGVEWLSPSDEAEVAQLLRKANPSSYLFPGDPGAHRWAGIRSEDGVLAAVGADSWPAPGVRFISGVATHPDFRGEGLATRLCAFLSQELAREGAVTLMVDADNVAALRVYRKLGFSYHTITALAG</sequence>
<reference evidence="4 5" key="1">
    <citation type="submission" date="2014-06" db="EMBL/GenBank/DDBJ databases">
        <title>Saccharopolyspora rectivirgula DSM-43113 Genome sequencing.</title>
        <authorList>
            <person name="Barrera C."/>
            <person name="Millon L."/>
            <person name="Rognon B."/>
            <person name="Zaugg C."/>
            <person name="Monod M."/>
        </authorList>
    </citation>
    <scope>NUCLEOTIDE SEQUENCE [LARGE SCALE GENOMIC DNA]</scope>
    <source>
        <strain evidence="4 5">DSM 43113</strain>
    </source>
</reference>
<dbReference type="AlphaFoldDB" id="A0A073B1R2"/>
<dbReference type="Gene3D" id="3.40.630.30">
    <property type="match status" value="1"/>
</dbReference>
<organism evidence="4 5">
    <name type="scientific">Saccharopolyspora rectivirgula</name>
    <dbReference type="NCBI Taxonomy" id="28042"/>
    <lineage>
        <taxon>Bacteria</taxon>
        <taxon>Bacillati</taxon>
        <taxon>Actinomycetota</taxon>
        <taxon>Actinomycetes</taxon>
        <taxon>Pseudonocardiales</taxon>
        <taxon>Pseudonocardiaceae</taxon>
        <taxon>Saccharopolyspora</taxon>
    </lineage>
</organism>